<dbReference type="EMBL" id="MNAD01001187">
    <property type="protein sequence ID" value="OJT07383.1"/>
    <property type="molecule type" value="Genomic_DNA"/>
</dbReference>
<feature type="domain" description="Reverse transcriptase" evidence="3">
    <location>
        <begin position="518"/>
        <end position="808"/>
    </location>
</feature>
<dbReference type="Pfam" id="PF00078">
    <property type="entry name" value="RVT_1"/>
    <property type="match status" value="1"/>
</dbReference>
<comment type="caution">
    <text evidence="6">The sequence shown here is derived from an EMBL/GenBank/DDBJ whole genome shotgun (WGS) entry which is preliminary data.</text>
</comment>
<feature type="coiled-coil region" evidence="1">
    <location>
        <begin position="294"/>
        <end position="360"/>
    </location>
</feature>
<dbReference type="EMBL" id="MNAD01001172">
    <property type="protein sequence ID" value="OJT07462.1"/>
    <property type="molecule type" value="Genomic_DNA"/>
</dbReference>
<accession>A0A1M2VIL6</accession>
<evidence type="ECO:0000313" key="7">
    <source>
        <dbReference type="EMBL" id="OJT07462.1"/>
    </source>
</evidence>
<dbReference type="InterPro" id="IPR000477">
    <property type="entry name" value="RT_dom"/>
</dbReference>
<dbReference type="EMBL" id="MNAD01001173">
    <property type="protein sequence ID" value="OJT07444.1"/>
    <property type="molecule type" value="Genomic_DNA"/>
</dbReference>
<evidence type="ECO:0000313" key="8">
    <source>
        <dbReference type="EMBL" id="OJT13164.1"/>
    </source>
</evidence>
<organism evidence="6 9">
    <name type="scientific">Trametes pubescens</name>
    <name type="common">White-rot fungus</name>
    <dbReference type="NCBI Taxonomy" id="154538"/>
    <lineage>
        <taxon>Eukaryota</taxon>
        <taxon>Fungi</taxon>
        <taxon>Dikarya</taxon>
        <taxon>Basidiomycota</taxon>
        <taxon>Agaricomycotina</taxon>
        <taxon>Agaricomycetes</taxon>
        <taxon>Polyporales</taxon>
        <taxon>Polyporaceae</taxon>
        <taxon>Trametes</taxon>
    </lineage>
</organism>
<dbReference type="SUPFAM" id="SSF56219">
    <property type="entry name" value="DNase I-like"/>
    <property type="match status" value="1"/>
</dbReference>
<dbReference type="InterPro" id="IPR002156">
    <property type="entry name" value="RNaseH_domain"/>
</dbReference>
<keyword evidence="9" id="KW-1185">Reference proteome</keyword>
<dbReference type="InterPro" id="IPR043502">
    <property type="entry name" value="DNA/RNA_pol_sf"/>
</dbReference>
<dbReference type="EMBL" id="MNAD01000423">
    <property type="protein sequence ID" value="OJT13164.1"/>
    <property type="molecule type" value="Genomic_DNA"/>
</dbReference>
<evidence type="ECO:0000256" key="2">
    <source>
        <dbReference type="SAM" id="MobiDB-lite"/>
    </source>
</evidence>
<dbReference type="GO" id="GO:0003676">
    <property type="term" value="F:nucleic acid binding"/>
    <property type="evidence" value="ECO:0007669"/>
    <property type="project" value="InterPro"/>
</dbReference>
<evidence type="ECO:0000313" key="9">
    <source>
        <dbReference type="Proteomes" id="UP000184267"/>
    </source>
</evidence>
<keyword evidence="1" id="KW-0175">Coiled coil</keyword>
<sequence>MRIGVLLLQETHLTEQRKADLHRMFANRIRIYHSQHPEAPTQKEGVAVVLNKKIINAVGAKMTEVIPGRAIQVELPWRGGDTRQLLCVYAPTSEGTAERRDFFQKLKTYYVLHPRTPKPDLMAGDFNNVEDPIDRAPASETAVDASVSDLDELKESLGMMATDGWRVTYPERRDFTFQRGTGEARTMSRLDRIYVTSGLMPWAREWSVDPVGVRTDHNLVSVVLTTPNAPVIGKGRPVFPLHLLKDRKLSAKMKARGLAAAEKLERVKQTGRSEQTNPQTILYSLKRDWLEMARKREKETVPKLLREIKELEDRLGEVKADKDMPEGARTEEAMILTTQLRSLKEKRHKQQQEKARAKHRVEGDRPTKYWTRLHREQAPREFIIAFEKEDRRTPQGEREYESDPKKMAEMAKCHYDGIQRDVEGGPTGEQRERDIKHSLEAVGMKVTGEQAADLNAKIKWEDCELALRFAKSGTAPGLDGIQYEVWKTMHARFVEDSRHEGRTRLNIVELLTEAFRDVQECGVCQATSFAEGWMSPIYKEKGERTRVVNYRPITLLNTDYKLLSKVLAIRLASVAPDIVHPAQAGFVPGRRLRNHTQLAKMMISWAEAKEVNGAIVALDQEKAYDKIAHDYLWQVLERFGIPEGFIGIVRSMYENAVTSVVINGVTSSTYKIYRGVRQGDPLSCLLFDLAIEPLSAMIRGAPIQGINVPKCATALKATLFADDTTVYLAATDDFRELQNVLDIWCSAAKAKFNMSKTEIIPIGTKAYRSEMAGTYQRTGKWENYPEGVHVAGDGEAVRILGAFMGNNVDQCGVWSTKLEKVRTVLERWKFGHSKLPGKKHTIQMMLGGMTQFLTDVQRMPDAVVKRFTKMMRNYVWDDKQHVPIATEHLYLALEEGGLNLLDLEARNDAIDVMWLKAYLNLGEDRPTWALVADDLFALNVPRNVALKEEDLRINTFLQRWSPKMKGLPDELRALLKCARKFGLRQEGIAFSRSILRAMPMWDHAHVEAKEMSRLTVKSAVMRCLKKNHGLRVVGDFEALANTLLNRNHRPASACTCVDCELQITRNRCANPHRCCERAKRILDLLPPKWDPRKEQPEDHEDEDQAWANEKEGAAVTFDRRVTVHGRLSETLRIFTEGENSMTAYLGGRMVRDCESLTLATDGSCENNGDRDARAGAGVFVSEGSALNIAAKLPETVLQSNQTAELMATLLASKGMDRRLALVLETDSKTVLNTLTTFRKKHEDTGYIMQKNKSLARAVVAALRQRPTPTALTWVKGHQGHARNEGADRLAAVGAMKDPDETTSYEVPGWLRVMGAKLSAVTQKLAYRAIREQKARELHRRPSTVMQLEKVRRSVSEEYGREVTDEKIWRSLRKKHVSIECGQFMWRTIHDSFMLGRHWQRPSMSDQLRERARCKVCNELESMDHILFECRARGREEVWRSLRSACEAAGMGWKTPSWGTTMGAACARIRKPDGSRATHKEKLWVILWTESAYLIWKLRCERVIQNEGKQFSSAEIRARWYMTLNKRLTLDRRTAALRRGKQDLGAAEVQNIWLPIVNDVAALPTDWVVNGGVLVGIR</sequence>
<gene>
    <name evidence="8" type="ORF">TRAPUB_10319</name>
    <name evidence="7" type="ORF">TRAPUB_1647</name>
    <name evidence="6" type="ORF">TRAPUB_1687</name>
    <name evidence="5" type="ORF">TRAPUB_1788</name>
</gene>
<dbReference type="CDD" id="cd09280">
    <property type="entry name" value="RNase_HI_eukaryote_like"/>
    <property type="match status" value="1"/>
</dbReference>
<protein>
    <submittedName>
        <fullName evidence="6">Transposon TX1 uncharacterized 149 kDa protein</fullName>
    </submittedName>
</protein>
<evidence type="ECO:0000256" key="1">
    <source>
        <dbReference type="SAM" id="Coils"/>
    </source>
</evidence>
<dbReference type="Gene3D" id="3.60.10.10">
    <property type="entry name" value="Endonuclease/exonuclease/phosphatase"/>
    <property type="match status" value="1"/>
</dbReference>
<evidence type="ECO:0000313" key="5">
    <source>
        <dbReference type="EMBL" id="OJT07383.1"/>
    </source>
</evidence>
<dbReference type="PROSITE" id="PS50879">
    <property type="entry name" value="RNASE_H_1"/>
    <property type="match status" value="1"/>
</dbReference>
<name>A0A1M2VIL6_TRAPU</name>
<dbReference type="SUPFAM" id="SSF56672">
    <property type="entry name" value="DNA/RNA polymerases"/>
    <property type="match status" value="1"/>
</dbReference>
<dbReference type="OrthoDB" id="2751000at2759"/>
<dbReference type="InterPro" id="IPR036691">
    <property type="entry name" value="Endo/exonu/phosph_ase_sf"/>
</dbReference>
<dbReference type="CDD" id="cd01650">
    <property type="entry name" value="RT_nLTR_like"/>
    <property type="match status" value="1"/>
</dbReference>
<dbReference type="PANTHER" id="PTHR19446">
    <property type="entry name" value="REVERSE TRANSCRIPTASES"/>
    <property type="match status" value="1"/>
</dbReference>
<dbReference type="Proteomes" id="UP000184267">
    <property type="component" value="Unassembled WGS sequence"/>
</dbReference>
<dbReference type="Pfam" id="PF03372">
    <property type="entry name" value="Exo_endo_phos"/>
    <property type="match status" value="1"/>
</dbReference>
<feature type="domain" description="RNase H type-1" evidence="4">
    <location>
        <begin position="1152"/>
        <end position="1295"/>
    </location>
</feature>
<dbReference type="InterPro" id="IPR012337">
    <property type="entry name" value="RNaseH-like_sf"/>
</dbReference>
<dbReference type="STRING" id="154538.A0A1M2VIL6"/>
<dbReference type="Gene3D" id="3.30.420.10">
    <property type="entry name" value="Ribonuclease H-like superfamily/Ribonuclease H"/>
    <property type="match status" value="1"/>
</dbReference>
<evidence type="ECO:0000259" key="3">
    <source>
        <dbReference type="PROSITE" id="PS50878"/>
    </source>
</evidence>
<dbReference type="InterPro" id="IPR036397">
    <property type="entry name" value="RNaseH_sf"/>
</dbReference>
<dbReference type="SUPFAM" id="SSF53098">
    <property type="entry name" value="Ribonuclease H-like"/>
    <property type="match status" value="1"/>
</dbReference>
<reference evidence="6 9" key="1">
    <citation type="submission" date="2016-10" db="EMBL/GenBank/DDBJ databases">
        <title>Genome sequence of the basidiomycete white-rot fungus Trametes pubescens.</title>
        <authorList>
            <person name="Makela M.R."/>
            <person name="Granchi Z."/>
            <person name="Peng M."/>
            <person name="De Vries R.P."/>
            <person name="Grigoriev I."/>
            <person name="Riley R."/>
            <person name="Hilden K."/>
        </authorList>
    </citation>
    <scope>NUCLEOTIDE SEQUENCE [LARGE SCALE GENOMIC DNA]</scope>
    <source>
        <strain evidence="6 9">FBCC735</strain>
    </source>
</reference>
<evidence type="ECO:0000313" key="6">
    <source>
        <dbReference type="EMBL" id="OJT07444.1"/>
    </source>
</evidence>
<proteinExistence type="predicted"/>
<dbReference type="PROSITE" id="PS50878">
    <property type="entry name" value="RT_POL"/>
    <property type="match status" value="1"/>
</dbReference>
<dbReference type="InterPro" id="IPR005135">
    <property type="entry name" value="Endo/exonuclease/phosphatase"/>
</dbReference>
<feature type="region of interest" description="Disordered" evidence="2">
    <location>
        <begin position="1087"/>
        <end position="1109"/>
    </location>
</feature>
<evidence type="ECO:0000259" key="4">
    <source>
        <dbReference type="PROSITE" id="PS50879"/>
    </source>
</evidence>
<dbReference type="GO" id="GO:0004523">
    <property type="term" value="F:RNA-DNA hybrid ribonuclease activity"/>
    <property type="evidence" value="ECO:0007669"/>
    <property type="project" value="InterPro"/>
</dbReference>
<dbReference type="Pfam" id="PF00075">
    <property type="entry name" value="RNase_H"/>
    <property type="match status" value="1"/>
</dbReference>